<sequence>MFLAQHATSIHGAQVSTVATLVFLGIYRPLRHLSSRTWSIGETCVQPPSYTQFTALSSAIFRPPRAACNDVSAAPNQPGLNGSIKLLFGPI</sequence>
<keyword evidence="3" id="KW-1185">Reference proteome</keyword>
<dbReference type="AlphaFoldDB" id="A0A6A5Q6Q2"/>
<feature type="transmembrane region" description="Helical" evidence="1">
    <location>
        <begin position="6"/>
        <end position="27"/>
    </location>
</feature>
<gene>
    <name evidence="2" type="ORF">BDU57DRAFT_524954</name>
</gene>
<accession>A0A6A5Q6Q2</accession>
<keyword evidence="1" id="KW-1133">Transmembrane helix</keyword>
<dbReference type="Proteomes" id="UP000800096">
    <property type="component" value="Unassembled WGS sequence"/>
</dbReference>
<organism evidence="2 3">
    <name type="scientific">Ampelomyces quisqualis</name>
    <name type="common">Powdery mildew agent</name>
    <dbReference type="NCBI Taxonomy" id="50730"/>
    <lineage>
        <taxon>Eukaryota</taxon>
        <taxon>Fungi</taxon>
        <taxon>Dikarya</taxon>
        <taxon>Ascomycota</taxon>
        <taxon>Pezizomycotina</taxon>
        <taxon>Dothideomycetes</taxon>
        <taxon>Pleosporomycetidae</taxon>
        <taxon>Pleosporales</taxon>
        <taxon>Pleosporineae</taxon>
        <taxon>Phaeosphaeriaceae</taxon>
        <taxon>Ampelomyces</taxon>
    </lineage>
</organism>
<evidence type="ECO:0000313" key="3">
    <source>
        <dbReference type="Proteomes" id="UP000800096"/>
    </source>
</evidence>
<name>A0A6A5Q6Q2_AMPQU</name>
<dbReference type="EMBL" id="ML979146">
    <property type="protein sequence ID" value="KAF1911189.1"/>
    <property type="molecule type" value="Genomic_DNA"/>
</dbReference>
<reference evidence="2" key="1">
    <citation type="journal article" date="2020" name="Stud. Mycol.">
        <title>101 Dothideomycetes genomes: a test case for predicting lifestyles and emergence of pathogens.</title>
        <authorList>
            <person name="Haridas S."/>
            <person name="Albert R."/>
            <person name="Binder M."/>
            <person name="Bloem J."/>
            <person name="Labutti K."/>
            <person name="Salamov A."/>
            <person name="Andreopoulos B."/>
            <person name="Baker S."/>
            <person name="Barry K."/>
            <person name="Bills G."/>
            <person name="Bluhm B."/>
            <person name="Cannon C."/>
            <person name="Castanera R."/>
            <person name="Culley D."/>
            <person name="Daum C."/>
            <person name="Ezra D."/>
            <person name="Gonzalez J."/>
            <person name="Henrissat B."/>
            <person name="Kuo A."/>
            <person name="Liang C."/>
            <person name="Lipzen A."/>
            <person name="Lutzoni F."/>
            <person name="Magnuson J."/>
            <person name="Mondo S."/>
            <person name="Nolan M."/>
            <person name="Ohm R."/>
            <person name="Pangilinan J."/>
            <person name="Park H.-J."/>
            <person name="Ramirez L."/>
            <person name="Alfaro M."/>
            <person name="Sun H."/>
            <person name="Tritt A."/>
            <person name="Yoshinaga Y."/>
            <person name="Zwiers L.-H."/>
            <person name="Turgeon B."/>
            <person name="Goodwin S."/>
            <person name="Spatafora J."/>
            <person name="Crous P."/>
            <person name="Grigoriev I."/>
        </authorList>
    </citation>
    <scope>NUCLEOTIDE SEQUENCE</scope>
    <source>
        <strain evidence="2">HMLAC05119</strain>
    </source>
</reference>
<proteinExistence type="predicted"/>
<evidence type="ECO:0000256" key="1">
    <source>
        <dbReference type="SAM" id="Phobius"/>
    </source>
</evidence>
<evidence type="ECO:0000313" key="2">
    <source>
        <dbReference type="EMBL" id="KAF1911189.1"/>
    </source>
</evidence>
<keyword evidence="1" id="KW-0472">Membrane</keyword>
<protein>
    <submittedName>
        <fullName evidence="2">Uncharacterized protein</fullName>
    </submittedName>
</protein>
<keyword evidence="1" id="KW-0812">Transmembrane</keyword>